<keyword evidence="3" id="KW-1185">Reference proteome</keyword>
<name>A0A3S5BCU1_9PLAT</name>
<dbReference type="Proteomes" id="UP000784294">
    <property type="component" value="Unassembled WGS sequence"/>
</dbReference>
<evidence type="ECO:0000313" key="3">
    <source>
        <dbReference type="Proteomes" id="UP000784294"/>
    </source>
</evidence>
<dbReference type="OrthoDB" id="6284657at2759"/>
<sequence length="266" mass="29574">MTCEFAGHPPPLGGLHWSLIKNSSIHPNGDFPINEASGLNSLGVGVIKQEVALTPRRMANLGIRIRGGQDYWTRVLLERFDGDGSQEGVYKCIARDRNGRLIKSDEIRVERKFLLHLHCSDANTFICVLDLADVLEYGLSALMIVYYQLVFFPLVDNYFNYLLPGAAYTIQFESLSNGHSISPSTLAEKNRRTERGFELEGLSMRAEEVRARCLAKNGSAIYHSPDFGFLLHPVAGALVKRPDIEPGGKERISGGESPLKYSQFSN</sequence>
<evidence type="ECO:0000256" key="1">
    <source>
        <dbReference type="SAM" id="MobiDB-lite"/>
    </source>
</evidence>
<accession>A0A3S5BCU1</accession>
<organism evidence="2 3">
    <name type="scientific">Protopolystoma xenopodis</name>
    <dbReference type="NCBI Taxonomy" id="117903"/>
    <lineage>
        <taxon>Eukaryota</taxon>
        <taxon>Metazoa</taxon>
        <taxon>Spiralia</taxon>
        <taxon>Lophotrochozoa</taxon>
        <taxon>Platyhelminthes</taxon>
        <taxon>Monogenea</taxon>
        <taxon>Polyopisthocotylea</taxon>
        <taxon>Polystomatidea</taxon>
        <taxon>Polystomatidae</taxon>
        <taxon>Protopolystoma</taxon>
    </lineage>
</organism>
<dbReference type="EMBL" id="CAAALY010043053">
    <property type="protein sequence ID" value="VEL19746.1"/>
    <property type="molecule type" value="Genomic_DNA"/>
</dbReference>
<comment type="caution">
    <text evidence="2">The sequence shown here is derived from an EMBL/GenBank/DDBJ whole genome shotgun (WGS) entry which is preliminary data.</text>
</comment>
<feature type="region of interest" description="Disordered" evidence="1">
    <location>
        <begin position="245"/>
        <end position="266"/>
    </location>
</feature>
<protein>
    <submittedName>
        <fullName evidence="2">Uncharacterized protein</fullName>
    </submittedName>
</protein>
<proteinExistence type="predicted"/>
<evidence type="ECO:0000313" key="2">
    <source>
        <dbReference type="EMBL" id="VEL19746.1"/>
    </source>
</evidence>
<gene>
    <name evidence="2" type="ORF">PXEA_LOCUS13186</name>
</gene>
<dbReference type="AlphaFoldDB" id="A0A3S5BCU1"/>
<reference evidence="2" key="1">
    <citation type="submission" date="2018-11" db="EMBL/GenBank/DDBJ databases">
        <authorList>
            <consortium name="Pathogen Informatics"/>
        </authorList>
    </citation>
    <scope>NUCLEOTIDE SEQUENCE</scope>
</reference>